<feature type="compositionally biased region" description="Low complexity" evidence="4">
    <location>
        <begin position="1015"/>
        <end position="1028"/>
    </location>
</feature>
<organism evidence="6 7">
    <name type="scientific">Exophiala aquamarina CBS 119918</name>
    <dbReference type="NCBI Taxonomy" id="1182545"/>
    <lineage>
        <taxon>Eukaryota</taxon>
        <taxon>Fungi</taxon>
        <taxon>Dikarya</taxon>
        <taxon>Ascomycota</taxon>
        <taxon>Pezizomycotina</taxon>
        <taxon>Eurotiomycetes</taxon>
        <taxon>Chaetothyriomycetidae</taxon>
        <taxon>Chaetothyriales</taxon>
        <taxon>Herpotrichiellaceae</taxon>
        <taxon>Exophiala</taxon>
    </lineage>
</organism>
<keyword evidence="7" id="KW-1185">Reference proteome</keyword>
<keyword evidence="2" id="KW-0963">Cytoplasm</keyword>
<feature type="region of interest" description="Disordered" evidence="4">
    <location>
        <begin position="587"/>
        <end position="660"/>
    </location>
</feature>
<dbReference type="GeneID" id="25278225"/>
<dbReference type="GO" id="GO:0008017">
    <property type="term" value="F:microtubule binding"/>
    <property type="evidence" value="ECO:0007669"/>
    <property type="project" value="InterPro"/>
</dbReference>
<dbReference type="PROSITE" id="PS51460">
    <property type="entry name" value="GAR"/>
    <property type="match status" value="1"/>
</dbReference>
<dbReference type="STRING" id="1182545.A0A072PNS0"/>
<gene>
    <name evidence="6" type="ORF">A1O9_03289</name>
</gene>
<feature type="compositionally biased region" description="Polar residues" evidence="4">
    <location>
        <begin position="799"/>
        <end position="808"/>
    </location>
</feature>
<feature type="region of interest" description="Disordered" evidence="4">
    <location>
        <begin position="1"/>
        <end position="31"/>
    </location>
</feature>
<dbReference type="EMBL" id="AMGV01000002">
    <property type="protein sequence ID" value="KEF61719.1"/>
    <property type="molecule type" value="Genomic_DNA"/>
</dbReference>
<dbReference type="HOGENOM" id="CLU_004583_0_0_1"/>
<proteinExistence type="predicted"/>
<name>A0A072PNS0_9EURO</name>
<feature type="region of interest" description="Disordered" evidence="4">
    <location>
        <begin position="910"/>
        <end position="953"/>
    </location>
</feature>
<dbReference type="VEuPathDB" id="FungiDB:A1O9_03289"/>
<comment type="subcellular location">
    <subcellularLocation>
        <location evidence="1">Cytoplasm</location>
        <location evidence="1">Cytoskeleton</location>
    </subcellularLocation>
</comment>
<dbReference type="Pfam" id="PF02187">
    <property type="entry name" value="GAS2"/>
    <property type="match status" value="1"/>
</dbReference>
<feature type="region of interest" description="Disordered" evidence="4">
    <location>
        <begin position="678"/>
        <end position="719"/>
    </location>
</feature>
<accession>A0A072PNS0</accession>
<dbReference type="Gene3D" id="3.30.920.20">
    <property type="entry name" value="Gas2-like domain"/>
    <property type="match status" value="1"/>
</dbReference>
<feature type="region of interest" description="Disordered" evidence="4">
    <location>
        <begin position="988"/>
        <end position="1060"/>
    </location>
</feature>
<feature type="domain" description="GAR" evidence="5">
    <location>
        <begin position="695"/>
        <end position="775"/>
    </location>
</feature>
<dbReference type="InterPro" id="IPR003108">
    <property type="entry name" value="GAR_dom"/>
</dbReference>
<feature type="region of interest" description="Disordered" evidence="4">
    <location>
        <begin position="375"/>
        <end position="399"/>
    </location>
</feature>
<feature type="compositionally biased region" description="Low complexity" evidence="4">
    <location>
        <begin position="928"/>
        <end position="944"/>
    </location>
</feature>
<evidence type="ECO:0000313" key="7">
    <source>
        <dbReference type="Proteomes" id="UP000027920"/>
    </source>
</evidence>
<dbReference type="SUPFAM" id="SSF143575">
    <property type="entry name" value="GAS2 domain-like"/>
    <property type="match status" value="1"/>
</dbReference>
<evidence type="ECO:0000259" key="5">
    <source>
        <dbReference type="PROSITE" id="PS51460"/>
    </source>
</evidence>
<evidence type="ECO:0000256" key="2">
    <source>
        <dbReference type="ARBA" id="ARBA00022490"/>
    </source>
</evidence>
<feature type="region of interest" description="Disordered" evidence="4">
    <location>
        <begin position="459"/>
        <end position="492"/>
    </location>
</feature>
<dbReference type="GO" id="GO:0005856">
    <property type="term" value="C:cytoskeleton"/>
    <property type="evidence" value="ECO:0007669"/>
    <property type="project" value="UniProtKB-SubCell"/>
</dbReference>
<comment type="caution">
    <text evidence="6">The sequence shown here is derived from an EMBL/GenBank/DDBJ whole genome shotgun (WGS) entry which is preliminary data.</text>
</comment>
<feature type="compositionally biased region" description="Basic and acidic residues" evidence="4">
    <location>
        <begin position="847"/>
        <end position="860"/>
    </location>
</feature>
<evidence type="ECO:0000256" key="3">
    <source>
        <dbReference type="ARBA" id="ARBA00023212"/>
    </source>
</evidence>
<dbReference type="AlphaFoldDB" id="A0A072PNS0"/>
<dbReference type="InterPro" id="IPR036534">
    <property type="entry name" value="GAR_dom_sf"/>
</dbReference>
<feature type="region of interest" description="Disordered" evidence="4">
    <location>
        <begin position="845"/>
        <end position="874"/>
    </location>
</feature>
<dbReference type="Proteomes" id="UP000027920">
    <property type="component" value="Unassembled WGS sequence"/>
</dbReference>
<sequence length="1084" mass="116630">MALTTPTNAHFPRFDPPIDFDSQSPSRSPRRKAFAIKELDPLLANLSPDSTLKALRTTETIPGGAAQDALTTSIADASSSEREIGIRAAFAAQKLREWRTEVTQWKWPNKRERALGLGFTTPQNTESSRLEYLGSLPIDLVDQYEGRLDEIRDDLDSLGIEEIKDHVLEAHVPATKSDSTTKRPIGVRTSYGRMRDFTALITATVIQALPDLAKLNILLDEWDIRLKVLRNLPKFRLVLATVQSGIQSAMQELHEPDLSRDITDVAYDNKKAVLGEQVAELGRRADRLLDILEGHEDSLPQIWIDRLEKIELDYATWVVDAHRAVLKNNLSPSHTSTPVKDAISQGKVVAPFESANSTVPEPGAPHVPATLEPVGHVPPESGTSTATGLEPEPKAKRKPSLTIALPEVRGHKREASKVSVADSTFSAFSDISNAEIIDVTRTSVLPSPKINVVENPLKPNGEDSVWFGNQPVAKSQDGPKPPMLQRASTTSIEVVPNHQLRRVLLTRSASWDMLSQNMPESPAPSTPSKALKQLSGRESPKAKAPSAGLGDPSTSSHPSIPSLDPTSLPFPSPSLFVEPLRIRTKPEDLDPVLMPSLPRRSSKRNTIATEGASSPLPPISSASPITPKTNQEHESLSRKTSRTPTEPTTPKHNKRASLDEKIQDLLTSLPTKIRLAKDSDSFNITQPSSNSSTRASTPTPALTLSAVRNEPTSRKSSVGDSEIRLYHLTRAGQARDAPPVKLFVRTIGDGNRVMVRVGGGWADLGEYLKEYSLHHGSRTTGDGQLEVASFPVNGKRESVGSTNANGASGTKERRKSRSPVIAQTGFENNSPSKLQVMKPRSVLIKPRPADRGDTSAKDDVTWTPPPVPAIPASFTTISPTMRTTTSSDGAANTDIIDSDPNILPIALSFADPDTPSGMRSSTILSDDSTTTTTVVTPPTTSNTNYTPLGAAGPKINSKRATTYGGLPTASRDAWVEGIVGKARAVSGGSQAITNGPTTTTTTTTTISSTPKSRRASLFSSSPRSSPTSVGTISPSTSTGSADTGLKSRPTSLMPVSRPKNRMSLADIGGIKRVFLRKKTGDPAK</sequence>
<keyword evidence="3" id="KW-0206">Cytoskeleton</keyword>
<dbReference type="OrthoDB" id="5409589at2759"/>
<dbReference type="RefSeq" id="XP_013264309.1">
    <property type="nucleotide sequence ID" value="XM_013408855.1"/>
</dbReference>
<evidence type="ECO:0000313" key="6">
    <source>
        <dbReference type="EMBL" id="KEF61719.1"/>
    </source>
</evidence>
<evidence type="ECO:0000256" key="1">
    <source>
        <dbReference type="ARBA" id="ARBA00004245"/>
    </source>
</evidence>
<feature type="region of interest" description="Disordered" evidence="4">
    <location>
        <begin position="794"/>
        <end position="833"/>
    </location>
</feature>
<feature type="compositionally biased region" description="Polar residues" evidence="4">
    <location>
        <begin position="1029"/>
        <end position="1041"/>
    </location>
</feature>
<protein>
    <recommendedName>
        <fullName evidence="5">GAR domain-containing protein</fullName>
    </recommendedName>
</protein>
<feature type="compositionally biased region" description="Polar residues" evidence="4">
    <location>
        <begin position="681"/>
        <end position="702"/>
    </location>
</feature>
<feature type="compositionally biased region" description="Polar residues" evidence="4">
    <location>
        <begin position="917"/>
        <end position="927"/>
    </location>
</feature>
<evidence type="ECO:0000256" key="4">
    <source>
        <dbReference type="SAM" id="MobiDB-lite"/>
    </source>
</evidence>
<reference evidence="6 7" key="1">
    <citation type="submission" date="2013-03" db="EMBL/GenBank/DDBJ databases">
        <title>The Genome Sequence of Exophiala aquamarina CBS 119918.</title>
        <authorList>
            <consortium name="The Broad Institute Genomics Platform"/>
            <person name="Cuomo C."/>
            <person name="de Hoog S."/>
            <person name="Gorbushina A."/>
            <person name="Walker B."/>
            <person name="Young S.K."/>
            <person name="Zeng Q."/>
            <person name="Gargeya S."/>
            <person name="Fitzgerald M."/>
            <person name="Haas B."/>
            <person name="Abouelleil A."/>
            <person name="Allen A.W."/>
            <person name="Alvarado L."/>
            <person name="Arachchi H.M."/>
            <person name="Berlin A.M."/>
            <person name="Chapman S.B."/>
            <person name="Gainer-Dewar J."/>
            <person name="Goldberg J."/>
            <person name="Griggs A."/>
            <person name="Gujja S."/>
            <person name="Hansen M."/>
            <person name="Howarth C."/>
            <person name="Imamovic A."/>
            <person name="Ireland A."/>
            <person name="Larimer J."/>
            <person name="McCowan C."/>
            <person name="Murphy C."/>
            <person name="Pearson M."/>
            <person name="Poon T.W."/>
            <person name="Priest M."/>
            <person name="Roberts A."/>
            <person name="Saif S."/>
            <person name="Shea T."/>
            <person name="Sisk P."/>
            <person name="Sykes S."/>
            <person name="Wortman J."/>
            <person name="Nusbaum C."/>
            <person name="Birren B."/>
        </authorList>
    </citation>
    <scope>NUCLEOTIDE SEQUENCE [LARGE SCALE GENOMIC DNA]</scope>
    <source>
        <strain evidence="6 7">CBS 119918</strain>
    </source>
</reference>
<feature type="region of interest" description="Disordered" evidence="4">
    <location>
        <begin position="515"/>
        <end position="567"/>
    </location>
</feature>